<protein>
    <submittedName>
        <fullName evidence="2">Phosphotransferase family enzyme</fullName>
    </submittedName>
</protein>
<dbReference type="SUPFAM" id="SSF56112">
    <property type="entry name" value="Protein kinase-like (PK-like)"/>
    <property type="match status" value="1"/>
</dbReference>
<dbReference type="Pfam" id="PF01636">
    <property type="entry name" value="APH"/>
    <property type="match status" value="1"/>
</dbReference>
<reference evidence="2 3" key="1">
    <citation type="submission" date="2018-10" db="EMBL/GenBank/DDBJ databases">
        <title>Genomic Encyclopedia of Type Strains, Phase IV (KMG-IV): sequencing the most valuable type-strain genomes for metagenomic binning, comparative biology and taxonomic classification.</title>
        <authorList>
            <person name="Goeker M."/>
        </authorList>
    </citation>
    <scope>NUCLEOTIDE SEQUENCE [LARGE SCALE GENOMIC DNA]</scope>
    <source>
        <strain evidence="2 3">DSM 25586</strain>
    </source>
</reference>
<comment type="caution">
    <text evidence="2">The sequence shown here is derived from an EMBL/GenBank/DDBJ whole genome shotgun (WGS) entry which is preliminary data.</text>
</comment>
<dbReference type="InterPro" id="IPR011009">
    <property type="entry name" value="Kinase-like_dom_sf"/>
</dbReference>
<keyword evidence="2" id="KW-0808">Transferase</keyword>
<sequence length="414" mass="44902">MLAAMLENMNLLGRDSVDAGKLAAMAAANLNEPAVQILSARATEITFPMANMTTGGLWRVEGTARAGSRGPERAIAAARFSMVVKLVQSPLLWRGIEKVPPSFRDGLVRYYPWRTEVDVYASDLALAMPTGGRLPQIYNIEELDGQRAAIWMEDIAECPGAEWTDDRFRHAAMLLGRLAGSSEVRNSGPCISSARDADRMRFYLNSVGATVFMPGIRGEDMWKVPAVAEAADRHLIAGLRSLTDRAAQLMEEVIALPAFPAHGDASPQNLLIESNGDVPGGSTNFAVIDWGLYGGACAGFDLGQLLAGWVYQGAMVGTELYRLEPLCLQAYCEGLADGRPDIAESTVRRGHAASMAIFAGLQAIPTQRLAEPDSEELRALVAGRVEMARFVLDLLASTDWHPRAHPRAPERHFK</sequence>
<dbReference type="AlphaFoldDB" id="A0A495ENT2"/>
<name>A0A495ENT2_9MICC</name>
<dbReference type="RefSeq" id="WP_167467919.1">
    <property type="nucleotide sequence ID" value="NZ_RBIR01000006.1"/>
</dbReference>
<feature type="domain" description="Aminoglycoside phosphotransferase" evidence="1">
    <location>
        <begin position="165"/>
        <end position="310"/>
    </location>
</feature>
<proteinExistence type="predicted"/>
<dbReference type="InterPro" id="IPR002575">
    <property type="entry name" value="Aminoglycoside_PTrfase"/>
</dbReference>
<gene>
    <name evidence="2" type="ORF">C8D78_2845</name>
</gene>
<evidence type="ECO:0000259" key="1">
    <source>
        <dbReference type="Pfam" id="PF01636"/>
    </source>
</evidence>
<dbReference type="EMBL" id="RBIR01000006">
    <property type="protein sequence ID" value="RKR18648.1"/>
    <property type="molecule type" value="Genomic_DNA"/>
</dbReference>
<evidence type="ECO:0000313" key="3">
    <source>
        <dbReference type="Proteomes" id="UP000276055"/>
    </source>
</evidence>
<dbReference type="Proteomes" id="UP000276055">
    <property type="component" value="Unassembled WGS sequence"/>
</dbReference>
<organism evidence="2 3">
    <name type="scientific">Arthrobacter oryzae</name>
    <dbReference type="NCBI Taxonomy" id="409290"/>
    <lineage>
        <taxon>Bacteria</taxon>
        <taxon>Bacillati</taxon>
        <taxon>Actinomycetota</taxon>
        <taxon>Actinomycetes</taxon>
        <taxon>Micrococcales</taxon>
        <taxon>Micrococcaceae</taxon>
        <taxon>Arthrobacter</taxon>
    </lineage>
</organism>
<dbReference type="Gene3D" id="3.90.1200.10">
    <property type="match status" value="1"/>
</dbReference>
<dbReference type="GO" id="GO:0016740">
    <property type="term" value="F:transferase activity"/>
    <property type="evidence" value="ECO:0007669"/>
    <property type="project" value="UniProtKB-KW"/>
</dbReference>
<accession>A0A495ENT2</accession>
<evidence type="ECO:0000313" key="2">
    <source>
        <dbReference type="EMBL" id="RKR18648.1"/>
    </source>
</evidence>